<evidence type="ECO:0000256" key="2">
    <source>
        <dbReference type="ARBA" id="ARBA00022729"/>
    </source>
</evidence>
<dbReference type="Proteomes" id="UP000955338">
    <property type="component" value="Chromosome"/>
</dbReference>
<keyword evidence="2" id="KW-0732">Signal</keyword>
<gene>
    <name evidence="4" type="ORF">CEP48_02050</name>
</gene>
<sequence>MSFIYNGVCLQSFIYRFCLLISALYGISTSVYAIQTPPKELRENSLVYCARSASLIPNWQKADASLGINIINQQIYNRLFEQKTNNQLIPSLAKSYSLSADGKTLLIKLKRGIKFHHTPWFTPTRNLNADDVVFSLNRLLGKNTALPELNEPLNTTLPHSQLAIFNANAKKAFIPYFDSLKLAKKIISIRAVNPYLVEIKLTSPDASMLSHLAGQYAAILSYEYALQLAADDNLAQLYTKPIGTGAYLVKNHTRDHHIRLVRNPDFWGEASKIKNIVLDISSTRSGRLTKFLNHECDILALPDPGQVELIKQQPNIQIQSVDDTNLAFLALNTERPFMQNSQNRQAIALAINRSRLIRQIYYNTAKVANGLIPQISLTSQMQTTSFAFDYEPKKAGEMLKSIRSILTKPLIMWVVDEDRVYNPNPVKMAEMIKFDLSQVGVPVKIKIITRNFLNQQIRSGKSDYDMILTGWQANSLDPDGFLRPILSCQTRHSLANLSNWCDPQFDNFIMQGLQTDDTLARALNYDLAQQLAMQQVPIIPLANASKVIIARQTIKGLNLTPFGNVDFSMLYFDRGNL</sequence>
<dbReference type="PIRSF" id="PIRSF002741">
    <property type="entry name" value="MppA"/>
    <property type="match status" value="1"/>
</dbReference>
<dbReference type="GO" id="GO:0030288">
    <property type="term" value="C:outer membrane-bounded periplasmic space"/>
    <property type="evidence" value="ECO:0007669"/>
    <property type="project" value="UniProtKB-ARBA"/>
</dbReference>
<dbReference type="GO" id="GO:1904680">
    <property type="term" value="F:peptide transmembrane transporter activity"/>
    <property type="evidence" value="ECO:0007669"/>
    <property type="project" value="TreeGrafter"/>
</dbReference>
<accession>A0A8D4IZL3</accession>
<dbReference type="InterPro" id="IPR030678">
    <property type="entry name" value="Peptide/Ni-bd"/>
</dbReference>
<evidence type="ECO:0000256" key="1">
    <source>
        <dbReference type="ARBA" id="ARBA00005695"/>
    </source>
</evidence>
<dbReference type="GO" id="GO:0015833">
    <property type="term" value="P:peptide transport"/>
    <property type="evidence" value="ECO:0007669"/>
    <property type="project" value="TreeGrafter"/>
</dbReference>
<protein>
    <submittedName>
        <fullName evidence="4">ABC transporter substrate-binding protein</fullName>
    </submittedName>
</protein>
<dbReference type="PROSITE" id="PS01040">
    <property type="entry name" value="SBP_BACTERIAL_5"/>
    <property type="match status" value="1"/>
</dbReference>
<dbReference type="EMBL" id="CP022011">
    <property type="protein sequence ID" value="QDJ14269.1"/>
    <property type="molecule type" value="Genomic_DNA"/>
</dbReference>
<dbReference type="InterPro" id="IPR023765">
    <property type="entry name" value="SBP_5_CS"/>
</dbReference>
<feature type="domain" description="Solute-binding protein family 5" evidence="3">
    <location>
        <begin position="88"/>
        <end position="490"/>
    </location>
</feature>
<proteinExistence type="inferred from homology"/>
<dbReference type="InterPro" id="IPR000914">
    <property type="entry name" value="SBP_5_dom"/>
</dbReference>
<evidence type="ECO:0000313" key="4">
    <source>
        <dbReference type="EMBL" id="QDJ14269.1"/>
    </source>
</evidence>
<keyword evidence="5" id="KW-1185">Reference proteome</keyword>
<name>A0A8D4IZL3_9PAST</name>
<organism evidence="4 5">
    <name type="scientific">Mergibacter septicus</name>
    <dbReference type="NCBI Taxonomy" id="221402"/>
    <lineage>
        <taxon>Bacteria</taxon>
        <taxon>Pseudomonadati</taxon>
        <taxon>Pseudomonadota</taxon>
        <taxon>Gammaproteobacteria</taxon>
        <taxon>Pasteurellales</taxon>
        <taxon>Pasteurellaceae</taxon>
        <taxon>Mergibacter</taxon>
    </lineage>
</organism>
<dbReference type="Gene3D" id="3.10.105.10">
    <property type="entry name" value="Dipeptide-binding Protein, Domain 3"/>
    <property type="match status" value="1"/>
</dbReference>
<dbReference type="SUPFAM" id="SSF53850">
    <property type="entry name" value="Periplasmic binding protein-like II"/>
    <property type="match status" value="1"/>
</dbReference>
<dbReference type="Gene3D" id="3.40.190.10">
    <property type="entry name" value="Periplasmic binding protein-like II"/>
    <property type="match status" value="1"/>
</dbReference>
<dbReference type="PANTHER" id="PTHR30290">
    <property type="entry name" value="PERIPLASMIC BINDING COMPONENT OF ABC TRANSPORTER"/>
    <property type="match status" value="1"/>
</dbReference>
<dbReference type="Pfam" id="PF00496">
    <property type="entry name" value="SBP_bac_5"/>
    <property type="match status" value="1"/>
</dbReference>
<dbReference type="CDD" id="cd08493">
    <property type="entry name" value="PBP2_DppA_like"/>
    <property type="match status" value="1"/>
</dbReference>
<evidence type="ECO:0000313" key="5">
    <source>
        <dbReference type="Proteomes" id="UP000955338"/>
    </source>
</evidence>
<evidence type="ECO:0000259" key="3">
    <source>
        <dbReference type="Pfam" id="PF00496"/>
    </source>
</evidence>
<dbReference type="AlphaFoldDB" id="A0A8D4IZL3"/>
<comment type="similarity">
    <text evidence="1">Belongs to the bacterial solute-binding protein 5 family.</text>
</comment>
<dbReference type="InterPro" id="IPR039424">
    <property type="entry name" value="SBP_5"/>
</dbReference>
<dbReference type="GO" id="GO:0043190">
    <property type="term" value="C:ATP-binding cassette (ABC) transporter complex"/>
    <property type="evidence" value="ECO:0007669"/>
    <property type="project" value="InterPro"/>
</dbReference>
<dbReference type="RefSeq" id="WP_261919647.1">
    <property type="nucleotide sequence ID" value="NZ_CP022011.1"/>
</dbReference>
<reference evidence="4" key="1">
    <citation type="submission" date="2017-06" db="EMBL/GenBank/DDBJ databases">
        <title>Genome sequencing of pathogenic and non-pathogenic strains within Bisgaard taxon 40.</title>
        <authorList>
            <person name="Ladner J.T."/>
            <person name="Lovett S.P."/>
            <person name="Koroleva G."/>
            <person name="Lorch J.M."/>
        </authorList>
    </citation>
    <scope>NUCLEOTIDE SEQUENCE</scope>
    <source>
        <strain evidence="4">27576-1-I1</strain>
    </source>
</reference>
<dbReference type="Gene3D" id="3.90.76.10">
    <property type="entry name" value="Dipeptide-binding Protein, Domain 1"/>
    <property type="match status" value="1"/>
</dbReference>
<dbReference type="PANTHER" id="PTHR30290:SF28">
    <property type="entry name" value="ABC TRANSPORTER PERIPLASMIC-BINDING PROTEIN SAPA-RELATED"/>
    <property type="match status" value="1"/>
</dbReference>